<dbReference type="InterPro" id="IPR005662">
    <property type="entry name" value="GTPase_Era-like"/>
</dbReference>
<reference evidence="4 5" key="1">
    <citation type="submission" date="2020-04" db="EMBL/GenBank/DDBJ databases">
        <title>MicrobeNet Type strains.</title>
        <authorList>
            <person name="Nicholson A.C."/>
        </authorList>
    </citation>
    <scope>NUCLEOTIDE SEQUENCE [LARGE SCALE GENOMIC DNA]</scope>
    <source>
        <strain evidence="4 5">ATCC BAA-789</strain>
    </source>
</reference>
<feature type="region of interest" description="Disordered" evidence="1">
    <location>
        <begin position="328"/>
        <end position="351"/>
    </location>
</feature>
<dbReference type="InterPro" id="IPR003593">
    <property type="entry name" value="AAA+_ATPase"/>
</dbReference>
<dbReference type="Pfam" id="PF01926">
    <property type="entry name" value="MMR_HSR1"/>
    <property type="match status" value="1"/>
</dbReference>
<dbReference type="InterPro" id="IPR006073">
    <property type="entry name" value="GTP-bd"/>
</dbReference>
<gene>
    <name evidence="4" type="ORF">HF995_01145</name>
</gene>
<keyword evidence="2" id="KW-0472">Membrane</keyword>
<accession>A0A9X5INA3</accession>
<keyword evidence="5" id="KW-1185">Reference proteome</keyword>
<proteinExistence type="predicted"/>
<feature type="compositionally biased region" description="Basic and acidic residues" evidence="1">
    <location>
        <begin position="331"/>
        <end position="345"/>
    </location>
</feature>
<dbReference type="InterPro" id="IPR027417">
    <property type="entry name" value="P-loop_NTPase"/>
</dbReference>
<dbReference type="GO" id="GO:0043024">
    <property type="term" value="F:ribosomal small subunit binding"/>
    <property type="evidence" value="ECO:0007669"/>
    <property type="project" value="TreeGrafter"/>
</dbReference>
<evidence type="ECO:0000259" key="3">
    <source>
        <dbReference type="SMART" id="SM00382"/>
    </source>
</evidence>
<evidence type="ECO:0000313" key="4">
    <source>
        <dbReference type="EMBL" id="NKX91892.1"/>
    </source>
</evidence>
<evidence type="ECO:0000256" key="2">
    <source>
        <dbReference type="SAM" id="Phobius"/>
    </source>
</evidence>
<dbReference type="GO" id="GO:0005829">
    <property type="term" value="C:cytosol"/>
    <property type="evidence" value="ECO:0007669"/>
    <property type="project" value="TreeGrafter"/>
</dbReference>
<name>A0A9X5INA3_9MICO</name>
<sequence length="544" mass="57154">MLERVEALEEAWDAGRDVLADADLALARAVEELLPRVRERVALGADRTVVALAGSTGSGKSSLLNAVAGAEVARPGVLRPTTSRAVAAVWPGSNPAALLDWLEVTQRTFVDGGGDGSEGLVLLDLPDHDSVVPEHRVRADRLLARADLMIWVTDPQKYADAALHEGYLRGLAAYEGVVVVVLNHADRLSDADRETCLADLRARVVEDGLPNARVLATSATDGLGVAELRALVADAVRRRQAMAARLLEDVRASASRILELSEPPAGASRASDVADARLVQALLEASGAPTVVTAVGLSARREVRAAAGWPVTRWVGRLRADPLRRLGLRPDPGRERAEAAPEVRRSSLPRPTAAVRARTAEALREHADAVAQALPGPWQPTSAARPDPDVLADALDQVVVAAPLGSPEPPRWARVVGWVQTALLVVGVAGLVWLAALAGLDALRLPAPDVSWRAGDLAVPWPTTLAVGGLAAGALLGALAGLVGRTTAARRRRRARAALEVGVRTVADAAVLGPARARLEAWHACRAAATRAGAGPTRRRPRMA</sequence>
<evidence type="ECO:0000256" key="1">
    <source>
        <dbReference type="SAM" id="MobiDB-lite"/>
    </source>
</evidence>
<dbReference type="GO" id="GO:0019843">
    <property type="term" value="F:rRNA binding"/>
    <property type="evidence" value="ECO:0007669"/>
    <property type="project" value="TreeGrafter"/>
</dbReference>
<dbReference type="Proteomes" id="UP000774283">
    <property type="component" value="Unassembled WGS sequence"/>
</dbReference>
<dbReference type="PANTHER" id="PTHR42698">
    <property type="entry name" value="GTPASE ERA"/>
    <property type="match status" value="1"/>
</dbReference>
<feature type="domain" description="AAA+ ATPase" evidence="3">
    <location>
        <begin position="46"/>
        <end position="246"/>
    </location>
</feature>
<evidence type="ECO:0000313" key="5">
    <source>
        <dbReference type="Proteomes" id="UP000774283"/>
    </source>
</evidence>
<protein>
    <submittedName>
        <fullName evidence="4">GTP-binding protein HSR1</fullName>
    </submittedName>
</protein>
<keyword evidence="2" id="KW-0812">Transmembrane</keyword>
<dbReference type="SMART" id="SM00382">
    <property type="entry name" value="AAA"/>
    <property type="match status" value="1"/>
</dbReference>
<dbReference type="SUPFAM" id="SSF52540">
    <property type="entry name" value="P-loop containing nucleoside triphosphate hydrolases"/>
    <property type="match status" value="1"/>
</dbReference>
<feature type="transmembrane region" description="Helical" evidence="2">
    <location>
        <begin position="460"/>
        <end position="484"/>
    </location>
</feature>
<dbReference type="AlphaFoldDB" id="A0A9X5INA3"/>
<dbReference type="Gene3D" id="3.40.50.300">
    <property type="entry name" value="P-loop containing nucleotide triphosphate hydrolases"/>
    <property type="match status" value="1"/>
</dbReference>
<dbReference type="GO" id="GO:0000028">
    <property type="term" value="P:ribosomal small subunit assembly"/>
    <property type="evidence" value="ECO:0007669"/>
    <property type="project" value="TreeGrafter"/>
</dbReference>
<organism evidence="4 5">
    <name type="scientific">Sanguibacter hominis ATCC BAA-789</name>
    <dbReference type="NCBI Taxonomy" id="1312740"/>
    <lineage>
        <taxon>Bacteria</taxon>
        <taxon>Bacillati</taxon>
        <taxon>Actinomycetota</taxon>
        <taxon>Actinomycetes</taxon>
        <taxon>Micrococcales</taxon>
        <taxon>Sanguibacteraceae</taxon>
        <taxon>Sanguibacter</taxon>
    </lineage>
</organism>
<comment type="caution">
    <text evidence="4">The sequence shown here is derived from an EMBL/GenBank/DDBJ whole genome shotgun (WGS) entry which is preliminary data.</text>
</comment>
<feature type="transmembrane region" description="Helical" evidence="2">
    <location>
        <begin position="415"/>
        <end position="440"/>
    </location>
</feature>
<keyword evidence="2" id="KW-1133">Transmembrane helix</keyword>
<dbReference type="GO" id="GO:0005525">
    <property type="term" value="F:GTP binding"/>
    <property type="evidence" value="ECO:0007669"/>
    <property type="project" value="InterPro"/>
</dbReference>
<dbReference type="EMBL" id="JAAXOW010000001">
    <property type="protein sequence ID" value="NKX91892.1"/>
    <property type="molecule type" value="Genomic_DNA"/>
</dbReference>
<dbReference type="PANTHER" id="PTHR42698:SF1">
    <property type="entry name" value="GTPASE ERA, MITOCHONDRIAL"/>
    <property type="match status" value="1"/>
</dbReference>